<name>A0A197K4V3_9FUNG</name>
<comment type="cofactor">
    <cofactor evidence="1">
        <name>a divalent metal cation</name>
        <dbReference type="ChEBI" id="CHEBI:60240"/>
    </cofactor>
</comment>
<dbReference type="EMBL" id="KV442026">
    <property type="protein sequence ID" value="OAQ32208.1"/>
    <property type="molecule type" value="Genomic_DNA"/>
</dbReference>
<protein>
    <recommendedName>
        <fullName evidence="3">DDE Tnp4 domain-containing protein</fullName>
    </recommendedName>
</protein>
<evidence type="ECO:0000256" key="1">
    <source>
        <dbReference type="ARBA" id="ARBA00001968"/>
    </source>
</evidence>
<gene>
    <name evidence="4" type="ORF">K457DRAFT_70832</name>
</gene>
<evidence type="ECO:0000313" key="5">
    <source>
        <dbReference type="Proteomes" id="UP000078512"/>
    </source>
</evidence>
<dbReference type="Pfam" id="PF13359">
    <property type="entry name" value="DDE_Tnp_4"/>
    <property type="match status" value="1"/>
</dbReference>
<evidence type="ECO:0000313" key="4">
    <source>
        <dbReference type="EMBL" id="OAQ32208.1"/>
    </source>
</evidence>
<dbReference type="AlphaFoldDB" id="A0A197K4V3"/>
<dbReference type="PANTHER" id="PTHR34615">
    <property type="entry name" value="PX DOMAIN-CONTAINING PROTEIN"/>
    <property type="match status" value="1"/>
</dbReference>
<dbReference type="PANTHER" id="PTHR34615:SF1">
    <property type="entry name" value="PX DOMAIN-CONTAINING PROTEIN"/>
    <property type="match status" value="1"/>
</dbReference>
<dbReference type="STRING" id="1314771.A0A197K4V3"/>
<sequence length="237" mass="27241">MERPRQGDQFTLDQRSERQCKEETRFTKTELRRIQTLLRIPDMMQTYGGDHFTGIEGLCILLYRPTGPLVYRRMQNTFHRDRGTTTRIFSCMLEWLDDHWSGILDWDQDRLTPNRLQAFVHAIDARSLQGHGGDMTSLDVFGFINGASRQVCRLAYEQRAVYSSYDNAHVQRYHVLITPDGIIVHVSRPQAGTCSDATIFADSTLHTWLERSAWASDGHPLKVLGDTAYACILLAYL</sequence>
<reference evidence="4 5" key="1">
    <citation type="submission" date="2016-05" db="EMBL/GenBank/DDBJ databases">
        <title>Genome sequencing reveals origins of a unique bacterial endosymbiosis in the earliest lineages of terrestrial Fungi.</title>
        <authorList>
            <consortium name="DOE Joint Genome Institute"/>
            <person name="Uehling J."/>
            <person name="Gryganskyi A."/>
            <person name="Hameed K."/>
            <person name="Tschaplinski T."/>
            <person name="Misztal P."/>
            <person name="Wu S."/>
            <person name="Desiro A."/>
            <person name="Vande Pol N."/>
            <person name="Du Z.-Y."/>
            <person name="Zienkiewicz A."/>
            <person name="Zienkiewicz K."/>
            <person name="Morin E."/>
            <person name="Tisserant E."/>
            <person name="Splivallo R."/>
            <person name="Hainaut M."/>
            <person name="Henrissat B."/>
            <person name="Ohm R."/>
            <person name="Kuo A."/>
            <person name="Yan J."/>
            <person name="Lipzen A."/>
            <person name="Nolan M."/>
            <person name="Labutti K."/>
            <person name="Barry K."/>
            <person name="Goldstein A."/>
            <person name="Labbe J."/>
            <person name="Schadt C."/>
            <person name="Tuskan G."/>
            <person name="Grigoriev I."/>
            <person name="Martin F."/>
            <person name="Vilgalys R."/>
            <person name="Bonito G."/>
        </authorList>
    </citation>
    <scope>NUCLEOTIDE SEQUENCE [LARGE SCALE GENOMIC DNA]</scope>
    <source>
        <strain evidence="4 5">AG-77</strain>
    </source>
</reference>
<feature type="domain" description="DDE Tnp4" evidence="3">
    <location>
        <begin position="157"/>
        <end position="232"/>
    </location>
</feature>
<dbReference type="InterPro" id="IPR027806">
    <property type="entry name" value="HARBI1_dom"/>
</dbReference>
<evidence type="ECO:0000256" key="2">
    <source>
        <dbReference type="ARBA" id="ARBA00022723"/>
    </source>
</evidence>
<accession>A0A197K4V3</accession>
<evidence type="ECO:0000259" key="3">
    <source>
        <dbReference type="Pfam" id="PF13359"/>
    </source>
</evidence>
<dbReference type="Proteomes" id="UP000078512">
    <property type="component" value="Unassembled WGS sequence"/>
</dbReference>
<dbReference type="GO" id="GO:0046872">
    <property type="term" value="F:metal ion binding"/>
    <property type="evidence" value="ECO:0007669"/>
    <property type="project" value="UniProtKB-KW"/>
</dbReference>
<dbReference type="OrthoDB" id="5945905at2759"/>
<proteinExistence type="predicted"/>
<keyword evidence="5" id="KW-1185">Reference proteome</keyword>
<organism evidence="4 5">
    <name type="scientific">Linnemannia elongata AG-77</name>
    <dbReference type="NCBI Taxonomy" id="1314771"/>
    <lineage>
        <taxon>Eukaryota</taxon>
        <taxon>Fungi</taxon>
        <taxon>Fungi incertae sedis</taxon>
        <taxon>Mucoromycota</taxon>
        <taxon>Mortierellomycotina</taxon>
        <taxon>Mortierellomycetes</taxon>
        <taxon>Mortierellales</taxon>
        <taxon>Mortierellaceae</taxon>
        <taxon>Linnemannia</taxon>
    </lineage>
</organism>
<keyword evidence="2" id="KW-0479">Metal-binding</keyword>